<evidence type="ECO:0000256" key="1">
    <source>
        <dbReference type="ARBA" id="ARBA00001910"/>
    </source>
</evidence>
<dbReference type="OrthoDB" id="10256524at2759"/>
<dbReference type="PRINTS" id="PR00723">
    <property type="entry name" value="SUBTILISIN"/>
</dbReference>
<gene>
    <name evidence="16" type="ORF">CAMP_LOCUS5159</name>
</gene>
<dbReference type="Pfam" id="PF21316">
    <property type="entry name" value="TPPII_GBD"/>
    <property type="match status" value="1"/>
</dbReference>
<reference evidence="16" key="1">
    <citation type="submission" date="2022-11" db="EMBL/GenBank/DDBJ databases">
        <authorList>
            <person name="Kikuchi T."/>
        </authorList>
    </citation>
    <scope>NUCLEOTIDE SEQUENCE</scope>
    <source>
        <strain evidence="16">PS1010</strain>
    </source>
</reference>
<sequence>MIRPFQTIGISLSRSLRKMSTTPPAASILPDLGNTQPLDPLLLNKSDTEQEAFLQKYPNYDGRGILIAILDTGVDPSLPGMMVTTEGERKMVDVIDCSGAGDVDTSTVKSAKDRIIEGLTGRKLTIPDTWNCPTGKYHLGLKPIYELYTKGVKAKITAEKKEDINKPSHNISTAEALKQLTEHETEIGGASEKLSDKWAREDLASKVDFLKSMQSVGDVGPVADVLTWHDGEIWRVCIDTSFRGRLGLCKVLGTFKETGDFAFLTDKDSVTYTVRVSKDGNLTEIAVPSGAHGSHVAGIAAANYPENPEKNGLAPGAKLVSLNIGDHRVDAMETGQALTRAFNECANLGVDRWEESLKKRKTSGNAGPALSTVGAPGGTTTGIIGIAAYLTGETSQTLYGTNKQTTSKIYPWSSRGPCPDGKLGVSLCAPAAAFANVPKYCRQSMQMMNGTSMSSPNAAGNIACMLSGIRQEGLNWTPNTVRLALENTAQNIQGGEIFSTGYGMIKIQAAFERLSEILKQQIFPEKLLHFNIETSEYSKKGKGIYIREPNGKHDISVTVEPKFLTYTSPDNLPNIAFEKQVLLQCNEPWVQFPQTLFLVNLARSLSVNIDTEKAPKGASYTEIVGIDAANPEIGPILRIPITVINPEEPQQSNEYLTKITAVSGIPQRRFIRIPKQATSARITLKSPEKDETDRLTLHTMYLESDRASRNTESSTLHQPAGQEWVKCIKVIGGKTLEACVFKNWASNEEKPAEVEMKIEFFGVQKPEKLTIFHSSASTQFRIQAADLKSFEIAPSIAMKSLVIPVKPQSSKVEPLGPRDVFLTSGLQIFRSFTTYKLNVQKTCEIRLELAGLTNYLYESPVDCVLFQVFGANKGFIQATGSFPDRYNIKLEKGEYIVQSQIRHPEEQLLEKLKDLTLYVHVKLAGKITIDVSISPDIATNGNDSKFGGKGLLPNQEMTLYAAGIAEDKIPKLIQNTPSGSFLLGHLSILKPSDLSAVDKSDVVYYLPEFSTRPAKGLSMITTKKEKNQNEEMKDAIRDLEVGWVSKLTDEKASKELYDQIIEKYPDHLPLLQNRISKIMQIKTADLTAENVREAIQLAGKMLELTNPAEILQFLSIKQEHADDLLTIEKWIAIKGQDDLDRKEVAKLIGKFDERKNATIFALQVLASFEQDLKLHKSKETISNNLRFGSITPLIFSNTAKSENLSFSKISDEFKKLKEHVEQLDTVIEEELKKIDEKSQFFVKLLIWLPNDDAKIALISAKHAAVLGHFGRCAKFLNKSSDELKNGGNDSKIVDSTLAEVCDELGWTHLSSHFRNVALIKNRPSYRLF</sequence>
<dbReference type="PANTHER" id="PTHR43806">
    <property type="entry name" value="PEPTIDASE S8"/>
    <property type="match status" value="1"/>
</dbReference>
<comment type="catalytic activity">
    <reaction evidence="1">
        <text>Release of an N-terminal tripeptide from a polypeptide.</text>
        <dbReference type="EC" id="3.4.14.10"/>
    </reaction>
</comment>
<dbReference type="InterPro" id="IPR022232">
    <property type="entry name" value="TPPII_C_art"/>
</dbReference>
<dbReference type="GO" id="GO:0004252">
    <property type="term" value="F:serine-type endopeptidase activity"/>
    <property type="evidence" value="ECO:0007669"/>
    <property type="project" value="UniProtKB-UniRule"/>
</dbReference>
<evidence type="ECO:0000259" key="15">
    <source>
        <dbReference type="Pfam" id="PF21316"/>
    </source>
</evidence>
<dbReference type="PROSITE" id="PS00138">
    <property type="entry name" value="SUBTILASE_SER"/>
    <property type="match status" value="1"/>
</dbReference>
<dbReference type="InterPro" id="IPR050131">
    <property type="entry name" value="Peptidase_S8_subtilisin-like"/>
</dbReference>
<evidence type="ECO:0000256" key="8">
    <source>
        <dbReference type="ARBA" id="ARBA00022825"/>
    </source>
</evidence>
<dbReference type="GO" id="GO:0005829">
    <property type="term" value="C:cytosol"/>
    <property type="evidence" value="ECO:0007669"/>
    <property type="project" value="TreeGrafter"/>
</dbReference>
<proteinExistence type="inferred from homology"/>
<comment type="caution">
    <text evidence="16">The sequence shown here is derived from an EMBL/GenBank/DDBJ whole genome shotgun (WGS) entry which is preliminary data.</text>
</comment>
<dbReference type="EMBL" id="CANHGI010000002">
    <property type="protein sequence ID" value="CAI5442522.1"/>
    <property type="molecule type" value="Genomic_DNA"/>
</dbReference>
<feature type="domain" description="Tripeptidyl-peptidase II galactose-binding" evidence="15">
    <location>
        <begin position="667"/>
        <end position="746"/>
    </location>
</feature>
<organism evidence="16 17">
    <name type="scientific">Caenorhabditis angaria</name>
    <dbReference type="NCBI Taxonomy" id="860376"/>
    <lineage>
        <taxon>Eukaryota</taxon>
        <taxon>Metazoa</taxon>
        <taxon>Ecdysozoa</taxon>
        <taxon>Nematoda</taxon>
        <taxon>Chromadorea</taxon>
        <taxon>Rhabditida</taxon>
        <taxon>Rhabditina</taxon>
        <taxon>Rhabditomorpha</taxon>
        <taxon>Rhabditoidea</taxon>
        <taxon>Rhabditidae</taxon>
        <taxon>Peloderinae</taxon>
        <taxon>Caenorhabditis</taxon>
    </lineage>
</organism>
<evidence type="ECO:0000256" key="7">
    <source>
        <dbReference type="ARBA" id="ARBA00022801"/>
    </source>
</evidence>
<evidence type="ECO:0000256" key="9">
    <source>
        <dbReference type="ARBA" id="ARBA00032232"/>
    </source>
</evidence>
<keyword evidence="8 10" id="KW-0720">Serine protease</keyword>
<keyword evidence="5" id="KW-0031">Aminopeptidase</keyword>
<dbReference type="SUPFAM" id="SSF52743">
    <property type="entry name" value="Subtilisin-like"/>
    <property type="match status" value="1"/>
</dbReference>
<dbReference type="GO" id="GO:0004177">
    <property type="term" value="F:aminopeptidase activity"/>
    <property type="evidence" value="ECO:0007669"/>
    <property type="project" value="UniProtKB-KW"/>
</dbReference>
<evidence type="ECO:0000256" key="5">
    <source>
        <dbReference type="ARBA" id="ARBA00022438"/>
    </source>
</evidence>
<feature type="active site" description="Charge relay system" evidence="10">
    <location>
        <position position="292"/>
    </location>
</feature>
<feature type="domain" description="Tripeptidyl-peptidase II first Ig-like" evidence="14">
    <location>
        <begin position="529"/>
        <end position="644"/>
    </location>
</feature>
<feature type="active site" description="Charge relay system" evidence="10">
    <location>
        <position position="452"/>
    </location>
</feature>
<name>A0A9P1MWQ9_9PELO</name>
<evidence type="ECO:0000256" key="6">
    <source>
        <dbReference type="ARBA" id="ARBA00022670"/>
    </source>
</evidence>
<dbReference type="InterPro" id="IPR048383">
    <property type="entry name" value="TPPII_Ig-like-1"/>
</dbReference>
<evidence type="ECO:0000256" key="10">
    <source>
        <dbReference type="PROSITE-ProRule" id="PRU01240"/>
    </source>
</evidence>
<dbReference type="GO" id="GO:0008240">
    <property type="term" value="F:tripeptidyl-peptidase activity"/>
    <property type="evidence" value="ECO:0007669"/>
    <property type="project" value="UniProtKB-EC"/>
</dbReference>
<feature type="domain" description="Tripeptidyl peptidase II second Ig-like" evidence="12">
    <location>
        <begin position="786"/>
        <end position="972"/>
    </location>
</feature>
<evidence type="ECO:0000259" key="13">
    <source>
        <dbReference type="Pfam" id="PF12583"/>
    </source>
</evidence>
<dbReference type="PANTHER" id="PTHR43806:SF14">
    <property type="entry name" value="TRIPEPTIDYL-PEPTIDASE 2"/>
    <property type="match status" value="1"/>
</dbReference>
<keyword evidence="7 10" id="KW-0378">Hydrolase</keyword>
<accession>A0A9P1MWQ9</accession>
<dbReference type="Gene3D" id="1.25.40.710">
    <property type="match status" value="1"/>
</dbReference>
<dbReference type="PROSITE" id="PS51892">
    <property type="entry name" value="SUBTILASE"/>
    <property type="match status" value="1"/>
</dbReference>
<evidence type="ECO:0000259" key="14">
    <source>
        <dbReference type="Pfam" id="PF21223"/>
    </source>
</evidence>
<evidence type="ECO:0000256" key="3">
    <source>
        <dbReference type="ARBA" id="ARBA00012462"/>
    </source>
</evidence>
<feature type="domain" description="Peptidase S8/S53" evidence="11">
    <location>
        <begin position="62"/>
        <end position="503"/>
    </location>
</feature>
<evidence type="ECO:0000259" key="12">
    <source>
        <dbReference type="Pfam" id="PF12580"/>
    </source>
</evidence>
<dbReference type="GO" id="GO:0006508">
    <property type="term" value="P:proteolysis"/>
    <property type="evidence" value="ECO:0007669"/>
    <property type="project" value="UniProtKB-KW"/>
</dbReference>
<dbReference type="InterPro" id="IPR046939">
    <property type="entry name" value="TPPII_C_sf"/>
</dbReference>
<dbReference type="InterPro" id="IPR022398">
    <property type="entry name" value="Peptidase_S8_His-AS"/>
</dbReference>
<dbReference type="Gene3D" id="2.20.25.690">
    <property type="match status" value="2"/>
</dbReference>
<feature type="active site" description="Charge relay system" evidence="10">
    <location>
        <position position="71"/>
    </location>
</feature>
<dbReference type="InterPro" id="IPR036852">
    <property type="entry name" value="Peptidase_S8/S53_dom_sf"/>
</dbReference>
<keyword evidence="6 10" id="KW-0645">Protease</keyword>
<dbReference type="InterPro" id="IPR000209">
    <property type="entry name" value="Peptidase_S8/S53_dom"/>
</dbReference>
<dbReference type="Pfam" id="PF12580">
    <property type="entry name" value="TPPII"/>
    <property type="match status" value="1"/>
</dbReference>
<dbReference type="InterPro" id="IPR022229">
    <property type="entry name" value="TPPII_Ig-like-2"/>
</dbReference>
<comment type="similarity">
    <text evidence="2 10">Belongs to the peptidase S8 family.</text>
</comment>
<dbReference type="Pfam" id="PF00082">
    <property type="entry name" value="Peptidase_S8"/>
    <property type="match status" value="1"/>
</dbReference>
<evidence type="ECO:0000313" key="16">
    <source>
        <dbReference type="EMBL" id="CAI5442522.1"/>
    </source>
</evidence>
<evidence type="ECO:0000256" key="2">
    <source>
        <dbReference type="ARBA" id="ARBA00011073"/>
    </source>
</evidence>
<dbReference type="InterPro" id="IPR023828">
    <property type="entry name" value="Peptidase_S8_Ser-AS"/>
</dbReference>
<dbReference type="Pfam" id="PF21223">
    <property type="entry name" value="TPPII_Ig-like-1"/>
    <property type="match status" value="1"/>
</dbReference>
<dbReference type="EC" id="3.4.14.10" evidence="3"/>
<dbReference type="InterPro" id="IPR046940">
    <property type="entry name" value="TPPII_Ig-like_sf"/>
</dbReference>
<dbReference type="InterPro" id="IPR015500">
    <property type="entry name" value="Peptidase_S8_subtilisin-rel"/>
</dbReference>
<evidence type="ECO:0000313" key="17">
    <source>
        <dbReference type="Proteomes" id="UP001152747"/>
    </source>
</evidence>
<dbReference type="Proteomes" id="UP001152747">
    <property type="component" value="Unassembled WGS sequence"/>
</dbReference>
<dbReference type="InterPro" id="IPR048384">
    <property type="entry name" value="TPPII_GBD"/>
</dbReference>
<feature type="domain" description="Tripeptidyl peptidase II C-terminal" evidence="13">
    <location>
        <begin position="1022"/>
        <end position="1078"/>
    </location>
</feature>
<dbReference type="PROSITE" id="PS00137">
    <property type="entry name" value="SUBTILASE_HIS"/>
    <property type="match status" value="1"/>
</dbReference>
<keyword evidence="17" id="KW-1185">Reference proteome</keyword>
<dbReference type="Pfam" id="PF12583">
    <property type="entry name" value="TPPII_C"/>
    <property type="match status" value="1"/>
</dbReference>
<evidence type="ECO:0000256" key="4">
    <source>
        <dbReference type="ARBA" id="ARBA00020244"/>
    </source>
</evidence>
<dbReference type="Gene3D" id="2.60.40.3170">
    <property type="match status" value="1"/>
</dbReference>
<protein>
    <recommendedName>
        <fullName evidence="4">Tripeptidyl-peptidase 2</fullName>
        <ecNumber evidence="3">3.4.14.10</ecNumber>
    </recommendedName>
    <alternativeName>
        <fullName evidence="9">Tripeptidyl aminopeptidase</fullName>
    </alternativeName>
</protein>
<dbReference type="Gene3D" id="3.40.50.200">
    <property type="entry name" value="Peptidase S8/S53 domain"/>
    <property type="match status" value="2"/>
</dbReference>
<evidence type="ECO:0000259" key="11">
    <source>
        <dbReference type="Pfam" id="PF00082"/>
    </source>
</evidence>